<reference evidence="5 6" key="1">
    <citation type="submission" date="2016-10" db="EMBL/GenBank/DDBJ databases">
        <authorList>
            <person name="de Groot N.N."/>
        </authorList>
    </citation>
    <scope>NUCLEOTIDE SEQUENCE [LARGE SCALE GENOMIC DNA]</scope>
    <source>
        <strain evidence="5 6">DSM 5885</strain>
    </source>
</reference>
<dbReference type="AlphaFoldDB" id="A0A1G8KBA2"/>
<dbReference type="InterPro" id="IPR055170">
    <property type="entry name" value="GFO_IDH_MocA-like_dom"/>
</dbReference>
<gene>
    <name evidence="5" type="ORF">SAMN05660652_03370</name>
</gene>
<comment type="similarity">
    <text evidence="1">Belongs to the Gfo/Idh/MocA family.</text>
</comment>
<dbReference type="Gene3D" id="3.30.360.10">
    <property type="entry name" value="Dihydrodipicolinate Reductase, domain 2"/>
    <property type="match status" value="1"/>
</dbReference>
<feature type="domain" description="Gfo/Idh/MocA-like oxidoreductase N-terminal" evidence="3">
    <location>
        <begin position="5"/>
        <end position="124"/>
    </location>
</feature>
<dbReference type="Pfam" id="PF22725">
    <property type="entry name" value="GFO_IDH_MocA_C3"/>
    <property type="match status" value="1"/>
</dbReference>
<dbReference type="GO" id="GO:0016491">
    <property type="term" value="F:oxidoreductase activity"/>
    <property type="evidence" value="ECO:0007669"/>
    <property type="project" value="UniProtKB-KW"/>
</dbReference>
<dbReference type="PANTHER" id="PTHR22604">
    <property type="entry name" value="OXIDOREDUCTASES"/>
    <property type="match status" value="1"/>
</dbReference>
<dbReference type="PANTHER" id="PTHR22604:SF105">
    <property type="entry name" value="TRANS-1,2-DIHYDROBENZENE-1,2-DIOL DEHYDROGENASE"/>
    <property type="match status" value="1"/>
</dbReference>
<dbReference type="GO" id="GO:0000166">
    <property type="term" value="F:nucleotide binding"/>
    <property type="evidence" value="ECO:0007669"/>
    <property type="project" value="InterPro"/>
</dbReference>
<evidence type="ECO:0000256" key="2">
    <source>
        <dbReference type="ARBA" id="ARBA00023002"/>
    </source>
</evidence>
<dbReference type="SUPFAM" id="SSF55347">
    <property type="entry name" value="Glyceraldehyde-3-phosphate dehydrogenase-like, C-terminal domain"/>
    <property type="match status" value="1"/>
</dbReference>
<organism evidence="5 6">
    <name type="scientific">Propionivibrio dicarboxylicus</name>
    <dbReference type="NCBI Taxonomy" id="83767"/>
    <lineage>
        <taxon>Bacteria</taxon>
        <taxon>Pseudomonadati</taxon>
        <taxon>Pseudomonadota</taxon>
        <taxon>Betaproteobacteria</taxon>
        <taxon>Rhodocyclales</taxon>
        <taxon>Rhodocyclaceae</taxon>
        <taxon>Propionivibrio</taxon>
    </lineage>
</organism>
<name>A0A1G8KBA2_9RHOO</name>
<dbReference type="InterPro" id="IPR036291">
    <property type="entry name" value="NAD(P)-bd_dom_sf"/>
</dbReference>
<feature type="domain" description="GFO/IDH/MocA-like oxidoreductase" evidence="4">
    <location>
        <begin position="134"/>
        <end position="247"/>
    </location>
</feature>
<dbReference type="OrthoDB" id="9793050at2"/>
<dbReference type="SUPFAM" id="SSF51735">
    <property type="entry name" value="NAD(P)-binding Rossmann-fold domains"/>
    <property type="match status" value="1"/>
</dbReference>
<keyword evidence="6" id="KW-1185">Reference proteome</keyword>
<dbReference type="Pfam" id="PF01408">
    <property type="entry name" value="GFO_IDH_MocA"/>
    <property type="match status" value="1"/>
</dbReference>
<dbReference type="STRING" id="83767.SAMN05660652_03370"/>
<dbReference type="InterPro" id="IPR000683">
    <property type="entry name" value="Gfo/Idh/MocA-like_OxRdtase_N"/>
</dbReference>
<keyword evidence="2" id="KW-0560">Oxidoreductase</keyword>
<dbReference type="RefSeq" id="WP_091939283.1">
    <property type="nucleotide sequence ID" value="NZ_FNCY01000018.1"/>
</dbReference>
<proteinExistence type="inferred from homology"/>
<evidence type="ECO:0000313" key="6">
    <source>
        <dbReference type="Proteomes" id="UP000198607"/>
    </source>
</evidence>
<evidence type="ECO:0000313" key="5">
    <source>
        <dbReference type="EMBL" id="SDI40704.1"/>
    </source>
</evidence>
<evidence type="ECO:0000259" key="3">
    <source>
        <dbReference type="Pfam" id="PF01408"/>
    </source>
</evidence>
<evidence type="ECO:0000256" key="1">
    <source>
        <dbReference type="ARBA" id="ARBA00010928"/>
    </source>
</evidence>
<evidence type="ECO:0000259" key="4">
    <source>
        <dbReference type="Pfam" id="PF22725"/>
    </source>
</evidence>
<protein>
    <submittedName>
        <fullName evidence="5">Predicted dehydrogenase</fullName>
    </submittedName>
</protein>
<sequence length="319" mass="34645">MAHQVRWGILGCARIARLQVIPAIMRCANAQLQAMASREPARLAECLTQFGPFTAHTSYDALLADPAVDAVYLPLPNALHCEWAIKAMRAGKHVLCEKPLALNAAEAERMVAVAGECGVLLMEAFMYRYTDRVSKIRAVLDSGVLGDIRSINSTFRFLLDRVNTIKEQPELGGGALYDVGCYPLNLIGMIAQEEPIDTAVTCDQAHGVDVNLSAVLRYRSGLVASLHCGFNAFGRMHSEITGTQGTLLAPDTFLDDAGELQLITAKGSETIAVAASDRYASEIADFSDAILQKRPPALALEESLRNMRVLETLVKQRNS</sequence>
<accession>A0A1G8KBA2</accession>
<dbReference type="Gene3D" id="3.40.50.720">
    <property type="entry name" value="NAD(P)-binding Rossmann-like Domain"/>
    <property type="match status" value="1"/>
</dbReference>
<dbReference type="Proteomes" id="UP000198607">
    <property type="component" value="Unassembled WGS sequence"/>
</dbReference>
<dbReference type="InterPro" id="IPR050984">
    <property type="entry name" value="Gfo/Idh/MocA_domain"/>
</dbReference>
<dbReference type="EMBL" id="FNCY01000018">
    <property type="protein sequence ID" value="SDI40704.1"/>
    <property type="molecule type" value="Genomic_DNA"/>
</dbReference>